<sequence>MQKFIFIGLIACFSSCQNSSNHLSTNPQKVAIAYCQLGNEGIKGDTAKYNLYRKGYLQDNITQKDIFGAMLIYSTAKMTKKGTVISFKNLEEQELKKDASGRKVEVEEKILFIFENRLMDTVVVKLVYDKNVWRLKWQNMDDLERK</sequence>
<dbReference type="AlphaFoldDB" id="A0A916YJH3"/>
<reference evidence="1" key="2">
    <citation type="submission" date="2020-09" db="EMBL/GenBank/DDBJ databases">
        <authorList>
            <person name="Sun Q."/>
            <person name="Zhou Y."/>
        </authorList>
    </citation>
    <scope>NUCLEOTIDE SEQUENCE</scope>
    <source>
        <strain evidence="1">CGMCC 1.15958</strain>
    </source>
</reference>
<proteinExistence type="predicted"/>
<dbReference type="EMBL" id="BMKK01000002">
    <property type="protein sequence ID" value="GGD48552.1"/>
    <property type="molecule type" value="Genomic_DNA"/>
</dbReference>
<protein>
    <submittedName>
        <fullName evidence="1">Uncharacterized protein</fullName>
    </submittedName>
</protein>
<evidence type="ECO:0000313" key="2">
    <source>
        <dbReference type="Proteomes" id="UP000609064"/>
    </source>
</evidence>
<keyword evidence="2" id="KW-1185">Reference proteome</keyword>
<organism evidence="1 2">
    <name type="scientific">Emticicia aquatilis</name>
    <dbReference type="NCBI Taxonomy" id="1537369"/>
    <lineage>
        <taxon>Bacteria</taxon>
        <taxon>Pseudomonadati</taxon>
        <taxon>Bacteroidota</taxon>
        <taxon>Cytophagia</taxon>
        <taxon>Cytophagales</taxon>
        <taxon>Leadbetterellaceae</taxon>
        <taxon>Emticicia</taxon>
    </lineage>
</organism>
<gene>
    <name evidence="1" type="ORF">GCM10011514_10770</name>
</gene>
<comment type="caution">
    <text evidence="1">The sequence shown here is derived from an EMBL/GenBank/DDBJ whole genome shotgun (WGS) entry which is preliminary data.</text>
</comment>
<accession>A0A916YJH3</accession>
<dbReference type="Proteomes" id="UP000609064">
    <property type="component" value="Unassembled WGS sequence"/>
</dbReference>
<dbReference type="RefSeq" id="WP_188765017.1">
    <property type="nucleotide sequence ID" value="NZ_BMKK01000002.1"/>
</dbReference>
<name>A0A916YJH3_9BACT</name>
<reference evidence="1" key="1">
    <citation type="journal article" date="2014" name="Int. J. Syst. Evol. Microbiol.">
        <title>Complete genome sequence of Corynebacterium casei LMG S-19264T (=DSM 44701T), isolated from a smear-ripened cheese.</title>
        <authorList>
            <consortium name="US DOE Joint Genome Institute (JGI-PGF)"/>
            <person name="Walter F."/>
            <person name="Albersmeier A."/>
            <person name="Kalinowski J."/>
            <person name="Ruckert C."/>
        </authorList>
    </citation>
    <scope>NUCLEOTIDE SEQUENCE</scope>
    <source>
        <strain evidence="1">CGMCC 1.15958</strain>
    </source>
</reference>
<evidence type="ECO:0000313" key="1">
    <source>
        <dbReference type="EMBL" id="GGD48552.1"/>
    </source>
</evidence>